<dbReference type="SUPFAM" id="SSF53850">
    <property type="entry name" value="Periplasmic binding protein-like II"/>
    <property type="match status" value="1"/>
</dbReference>
<dbReference type="InterPro" id="IPR006059">
    <property type="entry name" value="SBP"/>
</dbReference>
<feature type="chain" id="PRO_5038639538" evidence="1">
    <location>
        <begin position="30"/>
        <end position="493"/>
    </location>
</feature>
<keyword evidence="3" id="KW-1185">Reference proteome</keyword>
<dbReference type="PROSITE" id="PS51257">
    <property type="entry name" value="PROKAR_LIPOPROTEIN"/>
    <property type="match status" value="1"/>
</dbReference>
<accession>A0A2N5N6G0</accession>
<evidence type="ECO:0000313" key="2">
    <source>
        <dbReference type="EMBL" id="PLT45869.1"/>
    </source>
</evidence>
<organism evidence="2 3">
    <name type="scientific">Paenibacillus pasadenensis</name>
    <dbReference type="NCBI Taxonomy" id="217090"/>
    <lineage>
        <taxon>Bacteria</taxon>
        <taxon>Bacillati</taxon>
        <taxon>Bacillota</taxon>
        <taxon>Bacilli</taxon>
        <taxon>Bacillales</taxon>
        <taxon>Paenibacillaceae</taxon>
        <taxon>Paenibacillus</taxon>
    </lineage>
</organism>
<gene>
    <name evidence="2" type="ORF">B8V81_4300</name>
</gene>
<dbReference type="Pfam" id="PF01547">
    <property type="entry name" value="SBP_bac_1"/>
    <property type="match status" value="1"/>
</dbReference>
<keyword evidence="1" id="KW-0732">Signal</keyword>
<evidence type="ECO:0000256" key="1">
    <source>
        <dbReference type="SAM" id="SignalP"/>
    </source>
</evidence>
<dbReference type="EMBL" id="NFEZ01000004">
    <property type="protein sequence ID" value="PLT45869.1"/>
    <property type="molecule type" value="Genomic_DNA"/>
</dbReference>
<dbReference type="AlphaFoldDB" id="A0A2N5N6G0"/>
<dbReference type="Proteomes" id="UP000234789">
    <property type="component" value="Unassembled WGS sequence"/>
</dbReference>
<dbReference type="InterPro" id="IPR050490">
    <property type="entry name" value="Bact_solute-bd_prot1"/>
</dbReference>
<reference evidence="2 3" key="1">
    <citation type="submission" date="2017-05" db="EMBL/GenBank/DDBJ databases">
        <title>Functional genome analysis of Paenibacillus pasadenensis strain R16: insights on endophytic life style and antifungal activity.</title>
        <authorList>
            <person name="Passera A."/>
            <person name="Marcolungo L."/>
            <person name="Casati P."/>
            <person name="Brasca M."/>
            <person name="Quaglino F."/>
            <person name="Delledonne M."/>
        </authorList>
    </citation>
    <scope>NUCLEOTIDE SEQUENCE [LARGE SCALE GENOMIC DNA]</scope>
    <source>
        <strain evidence="2 3">R16</strain>
    </source>
</reference>
<feature type="signal peptide" evidence="1">
    <location>
        <begin position="1"/>
        <end position="29"/>
    </location>
</feature>
<evidence type="ECO:0000313" key="3">
    <source>
        <dbReference type="Proteomes" id="UP000234789"/>
    </source>
</evidence>
<name>A0A2N5N6G0_9BACL</name>
<dbReference type="Gene3D" id="3.40.190.10">
    <property type="entry name" value="Periplasmic binding protein-like II"/>
    <property type="match status" value="2"/>
</dbReference>
<proteinExistence type="predicted"/>
<comment type="caution">
    <text evidence="2">The sequence shown here is derived from an EMBL/GenBank/DDBJ whole genome shotgun (WGS) entry which is preliminary data.</text>
</comment>
<protein>
    <submittedName>
        <fullName evidence="2">ABC transporter, substrate-binding protein</fullName>
    </submittedName>
</protein>
<sequence>MKVASRSKGKLGLAALALLQVLLSCDANSNGTVKPVASEEPTEGSEPLPIELSFVRMTEDDLILKLPGETLEDNRWTRLYEDELGIRIRYEWVSKGDLYDQKLGGALASGAIPDVVKVNAEQLRTLHNEGLIQELTEVYDQYASPFTKTILNQEGSAPFQRATIDGKLMAIPATGSSIEGAKYIWIRKDWLDRLELDPPRTMNDLLEISKAFTERDPDGNGRDDTYGIALTRSLLAPLMGISGLLAGYEAYPTMWLEDKDGQLVYGGIQPQMREALLVLQRLYKDGQIDPEFGFKNSVQEEKLIADGKIGLFYGEQWGSFLAQASRSKERDSDWQAYPIVSATSEPVRVPLPLGTYQYLAVRKDYPHPEALIKLLNLHLEKNWGETAEYEKYYSTPQPVWKLSPVTPYPALKNLEAFRQLEQFRSTGDRSVLKAEAKAIQKYIEIYEAGKENRDAGWGWKKTYGPDGAFSILEQYIRNDQLLYERFLDRRHRR</sequence>
<dbReference type="RefSeq" id="WP_240478939.1">
    <property type="nucleotide sequence ID" value="NZ_BIMM01000004.1"/>
</dbReference>
<dbReference type="PANTHER" id="PTHR43649:SF12">
    <property type="entry name" value="DIACETYLCHITOBIOSE BINDING PROTEIN DASA"/>
    <property type="match status" value="1"/>
</dbReference>
<dbReference type="PANTHER" id="PTHR43649">
    <property type="entry name" value="ARABINOSE-BINDING PROTEIN-RELATED"/>
    <property type="match status" value="1"/>
</dbReference>